<dbReference type="RefSeq" id="WP_103787743.1">
    <property type="nucleotide sequence ID" value="NZ_PQVF01000002.1"/>
</dbReference>
<evidence type="ECO:0000313" key="3">
    <source>
        <dbReference type="Proteomes" id="UP000236893"/>
    </source>
</evidence>
<dbReference type="Gene3D" id="3.40.50.2000">
    <property type="entry name" value="Glycogen Phosphorylase B"/>
    <property type="match status" value="2"/>
</dbReference>
<dbReference type="GO" id="GO:0030170">
    <property type="term" value="F:pyridoxal phosphate binding"/>
    <property type="evidence" value="ECO:0007669"/>
    <property type="project" value="InterPro"/>
</dbReference>
<reference evidence="2 3" key="1">
    <citation type="submission" date="2018-01" db="EMBL/GenBank/DDBJ databases">
        <authorList>
            <person name="Gaut B.S."/>
            <person name="Morton B.R."/>
            <person name="Clegg M.T."/>
            <person name="Duvall M.R."/>
        </authorList>
    </citation>
    <scope>NUCLEOTIDE SEQUENCE [LARGE SCALE GENOMIC DNA]</scope>
    <source>
        <strain evidence="2 3">HR-AV</strain>
    </source>
</reference>
<name>A0A2S5A7H8_9SPHI</name>
<comment type="similarity">
    <text evidence="1">Belongs to the glycogen phosphorylase family.</text>
</comment>
<dbReference type="Proteomes" id="UP000236893">
    <property type="component" value="Unassembled WGS sequence"/>
</dbReference>
<organism evidence="2 3">
    <name type="scientific">Solitalea longa</name>
    <dbReference type="NCBI Taxonomy" id="2079460"/>
    <lineage>
        <taxon>Bacteria</taxon>
        <taxon>Pseudomonadati</taxon>
        <taxon>Bacteroidota</taxon>
        <taxon>Sphingobacteriia</taxon>
        <taxon>Sphingobacteriales</taxon>
        <taxon>Sphingobacteriaceae</taxon>
        <taxon>Solitalea</taxon>
    </lineage>
</organism>
<dbReference type="Pfam" id="PF00343">
    <property type="entry name" value="Phosphorylase"/>
    <property type="match status" value="1"/>
</dbReference>
<dbReference type="InterPro" id="IPR011834">
    <property type="entry name" value="Agluc_phsphrylas"/>
</dbReference>
<dbReference type="EMBL" id="PQVF01000002">
    <property type="protein sequence ID" value="POY38486.1"/>
    <property type="molecule type" value="Genomic_DNA"/>
</dbReference>
<dbReference type="InterPro" id="IPR000811">
    <property type="entry name" value="Glyco_trans_35"/>
</dbReference>
<sequence length="551" mass="63452">MSLFESKYNHPYSYDPKFNKRVAYFSMEFAIDQSLKIYSGGLGFLAGSHMRSAFELKQNLIGIGILWKYGYYDQIRQQDQSMNVLFQEKTYSYLEDTGIKFTIDVNGHPVWVTAKYLRPSLFNTVPLFLLTTDLPENDYLARSLSFHLYDADLAAKVAQFILLGVGGAKLLDELGYEADIYHLNEAHGLAASFYLYNKYKDLAEVKKRLVFTTHTPEEAGNEKHDIYLLNKMGYFCGTNFDEIRFISGMHNDIFDYSQVALRFAKIANGVSALHGKVAKSMWSKYEGLCQIISITNSQNYLYWADKDMYDDVKNDKDELLVKRKKYLKARLFETVADQAGDLFNPDVLTLVWARRFASYKRADLITQNRERFERIITNKKYPVQIIWAGKPYPMDYGAVSTFNNLVHLSKVYPNIAVLVGYELKLSKKLKYGADIWLNNPRVPREASGTSGMTACMNGAINFTTQDGWIPEFASTSNSFLIPLADQSKPIHDQDNEDMNNLLDILENQIIPMYYERPSDWVKMMKQSMLDVLPAFESNRMAAEYYEKLYLA</sequence>
<proteinExistence type="inferred from homology"/>
<keyword evidence="3" id="KW-1185">Reference proteome</keyword>
<protein>
    <submittedName>
        <fullName evidence="2">Alpha-glucan family phosphorylase</fullName>
    </submittedName>
</protein>
<dbReference type="PANTHER" id="PTHR42655:SF1">
    <property type="entry name" value="GLYCOGEN PHOSPHORYLASE"/>
    <property type="match status" value="1"/>
</dbReference>
<gene>
    <name evidence="2" type="ORF">C3K47_03575</name>
</gene>
<dbReference type="GO" id="GO:0008184">
    <property type="term" value="F:glycogen phosphorylase activity"/>
    <property type="evidence" value="ECO:0007669"/>
    <property type="project" value="InterPro"/>
</dbReference>
<dbReference type="GO" id="GO:0005975">
    <property type="term" value="P:carbohydrate metabolic process"/>
    <property type="evidence" value="ECO:0007669"/>
    <property type="project" value="InterPro"/>
</dbReference>
<dbReference type="AlphaFoldDB" id="A0A2S5A7H8"/>
<evidence type="ECO:0000256" key="1">
    <source>
        <dbReference type="ARBA" id="ARBA00006047"/>
    </source>
</evidence>
<dbReference type="InterPro" id="IPR052182">
    <property type="entry name" value="Glycogen/Maltodextrin_Phosph"/>
</dbReference>
<dbReference type="NCBIfam" id="TIGR02094">
    <property type="entry name" value="more_P_ylases"/>
    <property type="match status" value="2"/>
</dbReference>
<comment type="caution">
    <text evidence="2">The sequence shown here is derived from an EMBL/GenBank/DDBJ whole genome shotgun (WGS) entry which is preliminary data.</text>
</comment>
<dbReference type="SUPFAM" id="SSF53756">
    <property type="entry name" value="UDP-Glycosyltransferase/glycogen phosphorylase"/>
    <property type="match status" value="1"/>
</dbReference>
<accession>A0A2S5A7H8</accession>
<dbReference type="PANTHER" id="PTHR42655">
    <property type="entry name" value="GLYCOGEN PHOSPHORYLASE"/>
    <property type="match status" value="1"/>
</dbReference>
<dbReference type="OrthoDB" id="9760804at2"/>
<evidence type="ECO:0000313" key="2">
    <source>
        <dbReference type="EMBL" id="POY38486.1"/>
    </source>
</evidence>